<proteinExistence type="predicted"/>
<accession>G4TMC4</accession>
<sequence>MSKLGVDALTRLRSTFGSKVSSQVVQDVLCELLENASCEIKSYTDAVYLNYFENGISILLAPDTGYRPGTLDTSVDYDRLTVQSVDLYNATTENSSNKQRYSPFSHLPLAIPKVDGASFLVSASSTGKDFVDAFGEPPRKGGGDGPSSGSIGIWLEWPNVGIMVEFEARGPQAWEKGKDMRWKVITLFTPN</sequence>
<keyword evidence="2" id="KW-1185">Reference proteome</keyword>
<dbReference type="OrthoDB" id="2224399at2759"/>
<reference evidence="1 2" key="1">
    <citation type="journal article" date="2011" name="PLoS Pathog.">
        <title>Endophytic Life Strategies Decoded by Genome and Transcriptome Analyses of the Mutualistic Root Symbiont Piriformospora indica.</title>
        <authorList>
            <person name="Zuccaro A."/>
            <person name="Lahrmann U."/>
            <person name="Guldener U."/>
            <person name="Langen G."/>
            <person name="Pfiffi S."/>
            <person name="Biedenkopf D."/>
            <person name="Wong P."/>
            <person name="Samans B."/>
            <person name="Grimm C."/>
            <person name="Basiewicz M."/>
            <person name="Murat C."/>
            <person name="Martin F."/>
            <person name="Kogel K.H."/>
        </authorList>
    </citation>
    <scope>NUCLEOTIDE SEQUENCE [LARGE SCALE GENOMIC DNA]</scope>
    <source>
        <strain evidence="1 2">DSM 11827</strain>
    </source>
</reference>
<protein>
    <submittedName>
        <fullName evidence="1">Uncharacterized protein</fullName>
    </submittedName>
</protein>
<organism evidence="1 2">
    <name type="scientific">Serendipita indica (strain DSM 11827)</name>
    <name type="common">Root endophyte fungus</name>
    <name type="synonym">Piriformospora indica</name>
    <dbReference type="NCBI Taxonomy" id="1109443"/>
    <lineage>
        <taxon>Eukaryota</taxon>
        <taxon>Fungi</taxon>
        <taxon>Dikarya</taxon>
        <taxon>Basidiomycota</taxon>
        <taxon>Agaricomycotina</taxon>
        <taxon>Agaricomycetes</taxon>
        <taxon>Sebacinales</taxon>
        <taxon>Serendipitaceae</taxon>
        <taxon>Serendipita</taxon>
    </lineage>
</organism>
<dbReference type="AlphaFoldDB" id="G4TMC4"/>
<dbReference type="Proteomes" id="UP000007148">
    <property type="component" value="Unassembled WGS sequence"/>
</dbReference>
<dbReference type="OMA" id="KGPQAWE"/>
<dbReference type="EMBL" id="CAFZ01000166">
    <property type="protein sequence ID" value="CCA72467.1"/>
    <property type="molecule type" value="Genomic_DNA"/>
</dbReference>
<dbReference type="InParanoid" id="G4TMC4"/>
<evidence type="ECO:0000313" key="1">
    <source>
        <dbReference type="EMBL" id="CCA72467.1"/>
    </source>
</evidence>
<dbReference type="HOGENOM" id="CLU_112572_0_0_1"/>
<evidence type="ECO:0000313" key="2">
    <source>
        <dbReference type="Proteomes" id="UP000007148"/>
    </source>
</evidence>
<gene>
    <name evidence="1" type="ORF">PIIN_06402</name>
</gene>
<name>G4TMC4_SERID</name>
<dbReference type="eggNOG" id="ENOG502SBXQ">
    <property type="taxonomic scope" value="Eukaryota"/>
</dbReference>
<comment type="caution">
    <text evidence="1">The sequence shown here is derived from an EMBL/GenBank/DDBJ whole genome shotgun (WGS) entry which is preliminary data.</text>
</comment>